<feature type="transmembrane region" description="Helical" evidence="1">
    <location>
        <begin position="58"/>
        <end position="74"/>
    </location>
</feature>
<sequence length="75" mass="8594">MEQNEKPFQFLAWIATFILILAAILASFVPALEYHHWAFILANSLWVVVGFLWKEMSLIVLNAGLTIIYIFGLIL</sequence>
<dbReference type="Proteomes" id="UP000010305">
    <property type="component" value="Unassembled WGS sequence"/>
</dbReference>
<gene>
    <name evidence="2" type="ORF">NT01SARS_0836</name>
</gene>
<protein>
    <submittedName>
        <fullName evidence="2">Uncharacterized protein</fullName>
    </submittedName>
</protein>
<evidence type="ECO:0000256" key="1">
    <source>
        <dbReference type="SAM" id="Phobius"/>
    </source>
</evidence>
<keyword evidence="1" id="KW-0472">Membrane</keyword>
<reference evidence="2 3" key="1">
    <citation type="journal article" date="2012" name="ISME J.">
        <title>Genomic insights to SAR86, an abundant and uncultivated marine bacterial lineage.</title>
        <authorList>
            <person name="Dupont C.L."/>
            <person name="Rusch D.B."/>
            <person name="Yooseph S."/>
            <person name="Lombardo M.J."/>
            <person name="Richter R.A."/>
            <person name="Valas R."/>
            <person name="Novotny M."/>
            <person name="Yee-Greenbaum J."/>
            <person name="Selengut J.D."/>
            <person name="Haft D.H."/>
            <person name="Halpern A.L."/>
            <person name="Lasken R.S."/>
            <person name="Nealson K."/>
            <person name="Friedman R."/>
            <person name="Venter J.C."/>
        </authorList>
    </citation>
    <scope>NUCLEOTIDE SEQUENCE [LARGE SCALE GENOMIC DNA]</scope>
</reference>
<keyword evidence="1" id="KW-1133">Transmembrane helix</keyword>
<dbReference type="HOGENOM" id="CLU_2668960_0_0_6"/>
<accession>J4KSA0</accession>
<dbReference type="STRING" id="1123866.NT01SARS_0836"/>
<organism evidence="2 3">
    <name type="scientific">SAR86 cluster bacterium SAR86A</name>
    <dbReference type="NCBI Taxonomy" id="1123866"/>
    <lineage>
        <taxon>Bacteria</taxon>
        <taxon>Pseudomonadati</taxon>
        <taxon>Pseudomonadota</taxon>
        <taxon>Gammaproteobacteria</taxon>
        <taxon>SAR86 cluster</taxon>
    </lineage>
</organism>
<evidence type="ECO:0000313" key="3">
    <source>
        <dbReference type="Proteomes" id="UP000010305"/>
    </source>
</evidence>
<evidence type="ECO:0000313" key="2">
    <source>
        <dbReference type="EMBL" id="EJP72339.1"/>
    </source>
</evidence>
<dbReference type="EMBL" id="JH611156">
    <property type="protein sequence ID" value="EJP72339.1"/>
    <property type="molecule type" value="Genomic_DNA"/>
</dbReference>
<proteinExistence type="predicted"/>
<feature type="transmembrane region" description="Helical" evidence="1">
    <location>
        <begin position="7"/>
        <end position="28"/>
    </location>
</feature>
<dbReference type="AlphaFoldDB" id="J4KSA0"/>
<keyword evidence="1" id="KW-0812">Transmembrane</keyword>
<feature type="transmembrane region" description="Helical" evidence="1">
    <location>
        <begin position="34"/>
        <end position="53"/>
    </location>
</feature>
<name>J4KSA0_9GAMM</name>